<dbReference type="RefSeq" id="XP_031022264.1">
    <property type="nucleotide sequence ID" value="XM_031171765.1"/>
</dbReference>
<feature type="compositionally biased region" description="Polar residues" evidence="4">
    <location>
        <begin position="74"/>
        <end position="88"/>
    </location>
</feature>
<dbReference type="GO" id="GO:0006999">
    <property type="term" value="P:nuclear pore organization"/>
    <property type="evidence" value="ECO:0007669"/>
    <property type="project" value="TreeGrafter"/>
</dbReference>
<evidence type="ECO:0000256" key="3">
    <source>
        <dbReference type="ARBA" id="ARBA00023242"/>
    </source>
</evidence>
<organism evidence="6 7">
    <name type="scientific">Synchytrium microbalum</name>
    <dbReference type="NCBI Taxonomy" id="1806994"/>
    <lineage>
        <taxon>Eukaryota</taxon>
        <taxon>Fungi</taxon>
        <taxon>Fungi incertae sedis</taxon>
        <taxon>Chytridiomycota</taxon>
        <taxon>Chytridiomycota incertae sedis</taxon>
        <taxon>Chytridiomycetes</taxon>
        <taxon>Synchytriales</taxon>
        <taxon>Synchytriaceae</taxon>
        <taxon>Synchytrium</taxon>
    </lineage>
</organism>
<reference evidence="6 7" key="1">
    <citation type="journal article" date="2019" name="Sci. Rep.">
        <title>Comparative genomics of chytrid fungi reveal insights into the obligate biotrophic and pathogenic lifestyle of Synchytrium endobioticum.</title>
        <authorList>
            <person name="van de Vossenberg B.T.L.H."/>
            <person name="Warris S."/>
            <person name="Nguyen H.D.T."/>
            <person name="van Gent-Pelzer M.P.E."/>
            <person name="Joly D.L."/>
            <person name="van de Geest H.C."/>
            <person name="Bonants P.J.M."/>
            <person name="Smith D.S."/>
            <person name="Levesque C.A."/>
            <person name="van der Lee T.A.J."/>
        </authorList>
    </citation>
    <scope>NUCLEOTIDE SEQUENCE [LARGE SCALE GENOMIC DNA]</scope>
    <source>
        <strain evidence="6 7">JEL517</strain>
    </source>
</reference>
<dbReference type="InterPro" id="IPR025712">
    <property type="entry name" value="Nup54_alpha-helical_dom"/>
</dbReference>
<dbReference type="InterPro" id="IPR024864">
    <property type="entry name" value="Nup54/Nup57/Nup44"/>
</dbReference>
<feature type="domain" description="Nucleoporin Nup54 alpha-helical" evidence="5">
    <location>
        <begin position="243"/>
        <end position="369"/>
    </location>
</feature>
<dbReference type="Proteomes" id="UP000319731">
    <property type="component" value="Unassembled WGS sequence"/>
</dbReference>
<gene>
    <name evidence="6" type="ORF">SmJEL517_g05839</name>
</gene>
<dbReference type="Gene3D" id="1.20.5.490">
    <property type="entry name" value="Single helix bin"/>
    <property type="match status" value="1"/>
</dbReference>
<dbReference type="PANTHER" id="PTHR13000:SF0">
    <property type="entry name" value="NUCLEOPORIN P54"/>
    <property type="match status" value="1"/>
</dbReference>
<evidence type="ECO:0000256" key="2">
    <source>
        <dbReference type="ARBA" id="ARBA00022448"/>
    </source>
</evidence>
<dbReference type="AlphaFoldDB" id="A0A507BTQ7"/>
<proteinExistence type="predicted"/>
<keyword evidence="2" id="KW-0813">Transport</keyword>
<feature type="compositionally biased region" description="Low complexity" evidence="4">
    <location>
        <begin position="91"/>
        <end position="117"/>
    </location>
</feature>
<dbReference type="EMBL" id="QEAO01000061">
    <property type="protein sequence ID" value="TPX30641.1"/>
    <property type="molecule type" value="Genomic_DNA"/>
</dbReference>
<protein>
    <recommendedName>
        <fullName evidence="5">Nucleoporin Nup54 alpha-helical domain-containing protein</fullName>
    </recommendedName>
</protein>
<keyword evidence="7" id="KW-1185">Reference proteome</keyword>
<feature type="region of interest" description="Disordered" evidence="4">
    <location>
        <begin position="158"/>
        <end position="180"/>
    </location>
</feature>
<feature type="compositionally biased region" description="Low complexity" evidence="4">
    <location>
        <begin position="44"/>
        <end position="73"/>
    </location>
</feature>
<dbReference type="Pfam" id="PF13634">
    <property type="entry name" value="Nucleoporin_FG"/>
    <property type="match status" value="2"/>
</dbReference>
<evidence type="ECO:0000259" key="5">
    <source>
        <dbReference type="Pfam" id="PF13874"/>
    </source>
</evidence>
<feature type="compositionally biased region" description="Low complexity" evidence="4">
    <location>
        <begin position="13"/>
        <end position="36"/>
    </location>
</feature>
<feature type="region of interest" description="Disordered" evidence="4">
    <location>
        <begin position="1"/>
        <end position="134"/>
    </location>
</feature>
<dbReference type="GO" id="GO:0036228">
    <property type="term" value="P:protein localization to nuclear inner membrane"/>
    <property type="evidence" value="ECO:0007669"/>
    <property type="project" value="TreeGrafter"/>
</dbReference>
<evidence type="ECO:0000256" key="1">
    <source>
        <dbReference type="ARBA" id="ARBA00004123"/>
    </source>
</evidence>
<dbReference type="GO" id="GO:0006607">
    <property type="term" value="P:NLS-bearing protein import into nucleus"/>
    <property type="evidence" value="ECO:0007669"/>
    <property type="project" value="TreeGrafter"/>
</dbReference>
<dbReference type="OrthoDB" id="6162375at2759"/>
<accession>A0A507BTQ7</accession>
<comment type="caution">
    <text evidence="6">The sequence shown here is derived from an EMBL/GenBank/DDBJ whole genome shotgun (WGS) entry which is preliminary data.</text>
</comment>
<comment type="subcellular location">
    <subcellularLocation>
        <location evidence="1">Nucleus</location>
    </subcellularLocation>
</comment>
<name>A0A507BTQ7_9FUNG</name>
<dbReference type="STRING" id="1806994.A0A507BTQ7"/>
<feature type="compositionally biased region" description="Low complexity" evidence="4">
    <location>
        <begin position="162"/>
        <end position="172"/>
    </location>
</feature>
<sequence>MSSFGGFGGFGGQQQQQQPQQNMFGQPQQQQQPQQQGGFGGFGQPQQQQQQPAFGSFGQQQQTPNPFGQQPQPISTSFGAPQQQQPATNAFGAFGQQPQQQQTSLFAQPQQQQQPAFGGFGGFGQPQQQQQQQQQIGAFGSSMFGTQNAFGAAGQSMFGAPQQQQVQQQQQQEDWKSPRDVETAQRIVRSLYPKDVMDQLYLMREMWNQNSKFYVFRHYLLNFVQPTEVKLYQPGEGDYLFGWMEKKRAIPDEIADKAVPVQILGFEGLDKRCKQQRDNNAIHNLESRVAKIRNHHFLDTTMRLTAYQRKNAELSSRIARLMSYTQVLRTRSTSIKPDEEAFKARIEALSHKLDHESQIRARIMELSTRIEHLRDDRTMTDVNNTQGGGGTAGLEGAIAGDVDQLKDVLQDHEKWLASLTEIVKKDAGDVGKMLASYAEVLAPHTS</sequence>
<evidence type="ECO:0000313" key="7">
    <source>
        <dbReference type="Proteomes" id="UP000319731"/>
    </source>
</evidence>
<keyword evidence="3" id="KW-0539">Nucleus</keyword>
<dbReference type="GO" id="GO:0017056">
    <property type="term" value="F:structural constituent of nuclear pore"/>
    <property type="evidence" value="ECO:0007669"/>
    <property type="project" value="TreeGrafter"/>
</dbReference>
<evidence type="ECO:0000256" key="4">
    <source>
        <dbReference type="SAM" id="MobiDB-lite"/>
    </source>
</evidence>
<dbReference type="GO" id="GO:0044613">
    <property type="term" value="C:nuclear pore central transport channel"/>
    <property type="evidence" value="ECO:0007669"/>
    <property type="project" value="TreeGrafter"/>
</dbReference>
<dbReference type="Pfam" id="PF13874">
    <property type="entry name" value="Nup54"/>
    <property type="match status" value="1"/>
</dbReference>
<dbReference type="InterPro" id="IPR025574">
    <property type="entry name" value="Nucleoporin_FG_rpt"/>
</dbReference>
<feature type="compositionally biased region" description="Gly residues" evidence="4">
    <location>
        <begin position="1"/>
        <end position="12"/>
    </location>
</feature>
<dbReference type="GeneID" id="42007062"/>
<evidence type="ECO:0000313" key="6">
    <source>
        <dbReference type="EMBL" id="TPX30641.1"/>
    </source>
</evidence>
<dbReference type="PANTHER" id="PTHR13000">
    <property type="entry name" value="NUCLEOPORIN P54"/>
    <property type="match status" value="1"/>
</dbReference>
<feature type="compositionally biased region" description="Low complexity" evidence="4">
    <location>
        <begin position="125"/>
        <end position="134"/>
    </location>
</feature>